<dbReference type="SFLD" id="SFLDS00003">
    <property type="entry name" value="Haloacid_Dehalogenase"/>
    <property type="match status" value="1"/>
</dbReference>
<dbReference type="PANTHER" id="PTHR43434:SF1">
    <property type="entry name" value="PHOSPHOGLYCOLATE PHOSPHATASE"/>
    <property type="match status" value="1"/>
</dbReference>
<protein>
    <recommendedName>
        <fullName evidence="4">phosphoglycolate phosphatase</fullName>
        <ecNumber evidence="4">3.1.3.18</ecNumber>
    </recommendedName>
</protein>
<comment type="pathway">
    <text evidence="2">Organic acid metabolism; glycolate biosynthesis; glycolate from 2-phosphoglycolate: step 1/1.</text>
</comment>
<sequence length="223" mass="23765">MFKLAIIDFDGTICSTHGAVRHVIDLTFASFDRPAPDAAVVDVAIGSGAVASDLFGGLLGLEPDDPQRAAWAGRYREIYNGGEGLALTELFPGVREGLESLSAAGCRSIVLSNKGEASLAPALEHFGIDGHFEMVIGDAPGFVRKPCPDSYHSLIAPRFPDIRPEQTFMLGDTETDIRFARNIGVPAFWARYGFGNAATCEALKPERTLDAFNEAADFATAAA</sequence>
<dbReference type="Proteomes" id="UP001254257">
    <property type="component" value="Unassembled WGS sequence"/>
</dbReference>
<dbReference type="Pfam" id="PF13419">
    <property type="entry name" value="HAD_2"/>
    <property type="match status" value="1"/>
</dbReference>
<keyword evidence="5" id="KW-0378">Hydrolase</keyword>
<reference evidence="5 6" key="1">
    <citation type="submission" date="2023-09" db="EMBL/GenBank/DDBJ databases">
        <title>Whole genome shotgun sequencing (WGS) of Bosea sp. ZW T0_25, isolated from stored onions (Allium cepa).</title>
        <authorList>
            <person name="Stoll D.A."/>
            <person name="Huch M."/>
        </authorList>
    </citation>
    <scope>NUCLEOTIDE SEQUENCE [LARGE SCALE GENOMIC DNA]</scope>
    <source>
        <strain evidence="5 6">ZW T0_25</strain>
    </source>
</reference>
<evidence type="ECO:0000313" key="5">
    <source>
        <dbReference type="EMBL" id="MDU0338283.1"/>
    </source>
</evidence>
<dbReference type="InterPro" id="IPR023198">
    <property type="entry name" value="PGP-like_dom2"/>
</dbReference>
<organism evidence="5 6">
    <name type="scientific">Bosea rubneri</name>
    <dbReference type="NCBI Taxonomy" id="3075434"/>
    <lineage>
        <taxon>Bacteria</taxon>
        <taxon>Pseudomonadati</taxon>
        <taxon>Pseudomonadota</taxon>
        <taxon>Alphaproteobacteria</taxon>
        <taxon>Hyphomicrobiales</taxon>
        <taxon>Boseaceae</taxon>
        <taxon>Bosea</taxon>
    </lineage>
</organism>
<name>A0ABU3S0H9_9HYPH</name>
<dbReference type="Gene3D" id="3.40.50.1000">
    <property type="entry name" value="HAD superfamily/HAD-like"/>
    <property type="match status" value="1"/>
</dbReference>
<dbReference type="EC" id="3.1.3.18" evidence="4"/>
<dbReference type="RefSeq" id="WP_316016240.1">
    <property type="nucleotide sequence ID" value="NZ_JAWDID010000001.1"/>
</dbReference>
<dbReference type="SUPFAM" id="SSF56784">
    <property type="entry name" value="HAD-like"/>
    <property type="match status" value="1"/>
</dbReference>
<dbReference type="GO" id="GO:0016787">
    <property type="term" value="F:hydrolase activity"/>
    <property type="evidence" value="ECO:0007669"/>
    <property type="project" value="UniProtKB-KW"/>
</dbReference>
<accession>A0ABU3S0H9</accession>
<comment type="catalytic activity">
    <reaction evidence="1">
        <text>2-phosphoglycolate + H2O = glycolate + phosphate</text>
        <dbReference type="Rhea" id="RHEA:14369"/>
        <dbReference type="ChEBI" id="CHEBI:15377"/>
        <dbReference type="ChEBI" id="CHEBI:29805"/>
        <dbReference type="ChEBI" id="CHEBI:43474"/>
        <dbReference type="ChEBI" id="CHEBI:58033"/>
        <dbReference type="EC" id="3.1.3.18"/>
    </reaction>
</comment>
<dbReference type="SFLD" id="SFLDG01129">
    <property type="entry name" value="C1.5:_HAD__Beta-PGM__Phosphata"/>
    <property type="match status" value="1"/>
</dbReference>
<dbReference type="Gene3D" id="1.10.150.240">
    <property type="entry name" value="Putative phosphatase, domain 2"/>
    <property type="match status" value="1"/>
</dbReference>
<dbReference type="EMBL" id="JAWDID010000001">
    <property type="protein sequence ID" value="MDU0338283.1"/>
    <property type="molecule type" value="Genomic_DNA"/>
</dbReference>
<comment type="caution">
    <text evidence="5">The sequence shown here is derived from an EMBL/GenBank/DDBJ whole genome shotgun (WGS) entry which is preliminary data.</text>
</comment>
<comment type="similarity">
    <text evidence="3">Belongs to the HAD-like hydrolase superfamily. CbbY/CbbZ/Gph/YieH family.</text>
</comment>
<gene>
    <name evidence="5" type="ORF">RKE40_00230</name>
</gene>
<dbReference type="InterPro" id="IPR050155">
    <property type="entry name" value="HAD-like_hydrolase_sf"/>
</dbReference>
<proteinExistence type="inferred from homology"/>
<evidence type="ECO:0000313" key="6">
    <source>
        <dbReference type="Proteomes" id="UP001254257"/>
    </source>
</evidence>
<dbReference type="InterPro" id="IPR023214">
    <property type="entry name" value="HAD_sf"/>
</dbReference>
<dbReference type="InterPro" id="IPR041492">
    <property type="entry name" value="HAD_2"/>
</dbReference>
<evidence type="ECO:0000256" key="3">
    <source>
        <dbReference type="ARBA" id="ARBA00006171"/>
    </source>
</evidence>
<keyword evidence="6" id="KW-1185">Reference proteome</keyword>
<evidence type="ECO:0000256" key="2">
    <source>
        <dbReference type="ARBA" id="ARBA00004818"/>
    </source>
</evidence>
<dbReference type="PANTHER" id="PTHR43434">
    <property type="entry name" value="PHOSPHOGLYCOLATE PHOSPHATASE"/>
    <property type="match status" value="1"/>
</dbReference>
<evidence type="ECO:0000256" key="1">
    <source>
        <dbReference type="ARBA" id="ARBA00000830"/>
    </source>
</evidence>
<dbReference type="InterPro" id="IPR036412">
    <property type="entry name" value="HAD-like_sf"/>
</dbReference>
<evidence type="ECO:0000256" key="4">
    <source>
        <dbReference type="ARBA" id="ARBA00013078"/>
    </source>
</evidence>